<dbReference type="GO" id="GO:0005634">
    <property type="term" value="C:nucleus"/>
    <property type="evidence" value="ECO:0007669"/>
    <property type="project" value="TreeGrafter"/>
</dbReference>
<dbReference type="AlphaFoldDB" id="A0A023B7I2"/>
<dbReference type="GO" id="GO:0005737">
    <property type="term" value="C:cytoplasm"/>
    <property type="evidence" value="ECO:0007669"/>
    <property type="project" value="InterPro"/>
</dbReference>
<proteinExistence type="predicted"/>
<accession>A0A023B7I2</accession>
<sequence>MVGSQCELHKNCNNGLSSILAAAATANKLSGLIKIKAGAGPRTLLEQTNCLADVLKNLSIATGKEATDGGTRYQVARDRGTTDKEATNKEGAADQTESSCKTESLGKTELLGTTEALGKTESLGKTELLGTTESLGKTEALGKTESLGKTEALDNTESLGWYLIGEEGPMLPCHEVDVERTDETALEAMPVRVPTSALEDNECCKELEEGETAADEFAITLERHLRLNPGQVIRYQVHGQPLWLGVPKPNEENAELMLGLSTIPPCMTCKAARFSEVQILSSLTSILMEKYPKDRLVQSMQWGTIVVYTCARDCAPNIDQQGYEHVAEPVRVQVV</sequence>
<dbReference type="VEuPathDB" id="CryptoDB:GNI_068760"/>
<keyword evidence="4" id="KW-1185">Reference proteome</keyword>
<gene>
    <name evidence="3" type="ORF">GNI_068760</name>
</gene>
<feature type="domain" description="Programmed cell death protein 2 C-terminal" evidence="2">
    <location>
        <begin position="223"/>
        <end position="333"/>
    </location>
</feature>
<dbReference type="PANTHER" id="PTHR12298">
    <property type="entry name" value="PCDC2 PROGRAMMED CELL DEATH PROTEIN 2 -RELATED"/>
    <property type="match status" value="1"/>
</dbReference>
<dbReference type="Proteomes" id="UP000019763">
    <property type="component" value="Unassembled WGS sequence"/>
</dbReference>
<dbReference type="EMBL" id="AFNH02000517">
    <property type="protein sequence ID" value="EZG67401.1"/>
    <property type="molecule type" value="Genomic_DNA"/>
</dbReference>
<evidence type="ECO:0000313" key="3">
    <source>
        <dbReference type="EMBL" id="EZG67401.1"/>
    </source>
</evidence>
<comment type="caution">
    <text evidence="3">The sequence shown here is derived from an EMBL/GenBank/DDBJ whole genome shotgun (WGS) entry which is preliminary data.</text>
</comment>
<dbReference type="OrthoDB" id="366284at2759"/>
<protein>
    <submittedName>
        <fullName evidence="3">Programmed cell death protein 2</fullName>
    </submittedName>
</protein>
<evidence type="ECO:0000313" key="4">
    <source>
        <dbReference type="Proteomes" id="UP000019763"/>
    </source>
</evidence>
<reference evidence="3" key="1">
    <citation type="submission" date="2013-12" db="EMBL/GenBank/DDBJ databases">
        <authorList>
            <person name="Omoto C.K."/>
            <person name="Sibley D."/>
            <person name="Venepally P."/>
            <person name="Hadjithomas M."/>
            <person name="Karamycheva S."/>
            <person name="Brunk B."/>
            <person name="Roos D."/>
            <person name="Caler E."/>
            <person name="Lorenzi H."/>
        </authorList>
    </citation>
    <scope>NUCLEOTIDE SEQUENCE</scope>
</reference>
<evidence type="ECO:0000256" key="1">
    <source>
        <dbReference type="SAM" id="MobiDB-lite"/>
    </source>
</evidence>
<dbReference type="PANTHER" id="PTHR12298:SF4">
    <property type="entry name" value="PROGRAMMED CELL DEATH PROTEIN 2"/>
    <property type="match status" value="1"/>
</dbReference>
<feature type="compositionally biased region" description="Basic and acidic residues" evidence="1">
    <location>
        <begin position="75"/>
        <end position="92"/>
    </location>
</feature>
<dbReference type="RefSeq" id="XP_011130234.1">
    <property type="nucleotide sequence ID" value="XM_011131932.1"/>
</dbReference>
<dbReference type="InterPro" id="IPR007320">
    <property type="entry name" value="PDCD2_C"/>
</dbReference>
<organism evidence="3 4">
    <name type="scientific">Gregarina niphandrodes</name>
    <name type="common">Septate eugregarine</name>
    <dbReference type="NCBI Taxonomy" id="110365"/>
    <lineage>
        <taxon>Eukaryota</taxon>
        <taxon>Sar</taxon>
        <taxon>Alveolata</taxon>
        <taxon>Apicomplexa</taxon>
        <taxon>Conoidasida</taxon>
        <taxon>Gregarinasina</taxon>
        <taxon>Eugregarinorida</taxon>
        <taxon>Gregarinidae</taxon>
        <taxon>Gregarina</taxon>
    </lineage>
</organism>
<dbReference type="Pfam" id="PF04194">
    <property type="entry name" value="PDCD2_C"/>
    <property type="match status" value="1"/>
</dbReference>
<dbReference type="GeneID" id="22912519"/>
<feature type="region of interest" description="Disordered" evidence="1">
    <location>
        <begin position="68"/>
        <end position="107"/>
    </location>
</feature>
<name>A0A023B7I2_GRENI</name>
<evidence type="ECO:0000259" key="2">
    <source>
        <dbReference type="Pfam" id="PF04194"/>
    </source>
</evidence>